<feature type="compositionally biased region" description="Polar residues" evidence="10">
    <location>
        <begin position="298"/>
        <end position="310"/>
    </location>
</feature>
<dbReference type="Pfam" id="PF20867">
    <property type="entry name" value="UVSSA_N"/>
    <property type="match status" value="1"/>
</dbReference>
<evidence type="ECO:0000259" key="11">
    <source>
        <dbReference type="Pfam" id="PF09740"/>
    </source>
</evidence>
<evidence type="ECO:0000313" key="13">
    <source>
        <dbReference type="Proteomes" id="UP000005408"/>
    </source>
</evidence>
<dbReference type="GO" id="GO:0005694">
    <property type="term" value="C:chromosome"/>
    <property type="evidence" value="ECO:0007669"/>
    <property type="project" value="UniProtKB-SubCell"/>
</dbReference>
<dbReference type="PANTHER" id="PTHR28670">
    <property type="entry name" value="UV-STIMULATED SCAFFOLD PROTEIN A"/>
    <property type="match status" value="1"/>
</dbReference>
<dbReference type="GO" id="GO:0008270">
    <property type="term" value="F:zinc ion binding"/>
    <property type="evidence" value="ECO:0007669"/>
    <property type="project" value="UniProtKB-KW"/>
</dbReference>
<keyword evidence="3" id="KW-0158">Chromosome</keyword>
<dbReference type="GO" id="GO:0006283">
    <property type="term" value="P:transcription-coupled nucleotide-excision repair"/>
    <property type="evidence" value="ECO:0007669"/>
    <property type="project" value="TreeGrafter"/>
</dbReference>
<feature type="region of interest" description="Disordered" evidence="10">
    <location>
        <begin position="340"/>
        <end position="395"/>
    </location>
</feature>
<proteinExistence type="inferred from homology"/>
<feature type="region of interest" description="Disordered" evidence="10">
    <location>
        <begin position="601"/>
        <end position="632"/>
    </location>
</feature>
<dbReference type="OrthoDB" id="5594015at2759"/>
<feature type="compositionally biased region" description="Acidic residues" evidence="10">
    <location>
        <begin position="503"/>
        <end position="523"/>
    </location>
</feature>
<feature type="region of interest" description="Disordered" evidence="10">
    <location>
        <begin position="738"/>
        <end position="758"/>
    </location>
</feature>
<evidence type="ECO:0000256" key="1">
    <source>
        <dbReference type="ARBA" id="ARBA00004286"/>
    </source>
</evidence>
<feature type="compositionally biased region" description="Low complexity" evidence="10">
    <location>
        <begin position="544"/>
        <end position="563"/>
    </location>
</feature>
<evidence type="ECO:0000256" key="4">
    <source>
        <dbReference type="ARBA" id="ARBA00022723"/>
    </source>
</evidence>
<sequence length="858" mass="96820">MATETPDTECLDHTLQQEMQKYVEQLTTSGKPVLNADTMKKFKSICKKSDMYVNEAYHMLMTQLEKEHSEIRLSAFQMMDELFNRSHAFRELLLCDLQTFLELTVEVDFDQPLPPPKAAANTLKASSLRAIQQWNDKFGEAYKKLSLGFNFLQKCKKVDFNGIRARSEAEQRRERERDERRQRINKERINKVLKEIEETVPDIKTCLTEVENCFSILLPTPDEFFLGVESSSEPNVSDCLRNAKNQETCTVDTSNCIECAKLNSLQSQSSTSDNKCEKCLKNQSNSKKLKCTDKDPENSSNSTCSGNSMKDVTECREKHEVVEKVESELENTEVLGDEASVRIPVSSNQRDSEASVKIQASNDKTDSENTKKGGAEDPNSSDGEGSSEDDFEEVEEVGGFVQEHGLRNHQYSIAIDLHQGPVQLEENEDNLPVLTTLKDHYRLISTKHQPSVTHWLQVLSKHGGKEEDIKRIIDLKSQLREIKNKFYDLKVVPLEEQNKNSDDESDDDFEDVPEKEGYEEEVPEILKKESGQGSSSLKKQPAVSISKKPPSTTSSTAVKPSTSGAGAKRSFVKASWSIQNELLEHDEKDPTTMVANLKRIKEEAEGQSRNSSSPSTSTTTADKTQAGAGIRKEKLLSSAPVISFGVDLEHWENPNKIEAPQIVKYDSLHRFWSSNDVEHCKTDHNNIGELTKRTIPFVGKFEPVKWKCRAPLPNGSLCERMDRVKCPFHGKIIGRDEYGIPSEPGQQNMASTSTQGQLEEELNDWQDPELQADIEGALGVDLGSKKKKGKGKGKGKKSKEPKYPNLTDINVVENTARTRLEKKVLNKSAMKRVNEVMDNLAYKRIRDRFGNQFNYSLK</sequence>
<keyword evidence="7" id="KW-0862">Zinc</keyword>
<evidence type="ECO:0000256" key="6">
    <source>
        <dbReference type="ARBA" id="ARBA00022771"/>
    </source>
</evidence>
<feature type="compositionally biased region" description="Polar residues" evidence="10">
    <location>
        <begin position="744"/>
        <end position="757"/>
    </location>
</feature>
<evidence type="ECO:0000256" key="5">
    <source>
        <dbReference type="ARBA" id="ARBA00022763"/>
    </source>
</evidence>
<protein>
    <recommendedName>
        <fullName evidence="11">UV-stimulated scaffold protein A C-terminal domain-containing protein</fullName>
    </recommendedName>
</protein>
<keyword evidence="9" id="KW-0234">DNA repair</keyword>
<dbReference type="OMA" id="EEHAEMR"/>
<keyword evidence="6" id="KW-0863">Zinc-finger</keyword>
<feature type="region of interest" description="Disordered" evidence="10">
    <location>
        <begin position="776"/>
        <end position="807"/>
    </location>
</feature>
<dbReference type="AlphaFoldDB" id="A0A8W8IQG5"/>
<organism evidence="12 13">
    <name type="scientific">Magallana gigas</name>
    <name type="common">Pacific oyster</name>
    <name type="synonym">Crassostrea gigas</name>
    <dbReference type="NCBI Taxonomy" id="29159"/>
    <lineage>
        <taxon>Eukaryota</taxon>
        <taxon>Metazoa</taxon>
        <taxon>Spiralia</taxon>
        <taxon>Lophotrochozoa</taxon>
        <taxon>Mollusca</taxon>
        <taxon>Bivalvia</taxon>
        <taxon>Autobranchia</taxon>
        <taxon>Pteriomorphia</taxon>
        <taxon>Ostreida</taxon>
        <taxon>Ostreoidea</taxon>
        <taxon>Ostreidae</taxon>
        <taxon>Magallana</taxon>
    </lineage>
</organism>
<evidence type="ECO:0000256" key="10">
    <source>
        <dbReference type="SAM" id="MobiDB-lite"/>
    </source>
</evidence>
<evidence type="ECO:0000256" key="7">
    <source>
        <dbReference type="ARBA" id="ARBA00022833"/>
    </source>
</evidence>
<evidence type="ECO:0000256" key="2">
    <source>
        <dbReference type="ARBA" id="ARBA00009240"/>
    </source>
</evidence>
<name>A0A8W8IQG5_MAGGI</name>
<keyword evidence="13" id="KW-1185">Reference proteome</keyword>
<evidence type="ECO:0000256" key="8">
    <source>
        <dbReference type="ARBA" id="ARBA00023054"/>
    </source>
</evidence>
<dbReference type="GO" id="GO:0000993">
    <property type="term" value="F:RNA polymerase II complex binding"/>
    <property type="evidence" value="ECO:0007669"/>
    <property type="project" value="TreeGrafter"/>
</dbReference>
<dbReference type="Proteomes" id="UP000005408">
    <property type="component" value="Unassembled WGS sequence"/>
</dbReference>
<feature type="compositionally biased region" description="Basic and acidic residues" evidence="10">
    <location>
        <begin position="363"/>
        <end position="375"/>
    </location>
</feature>
<feature type="compositionally biased region" description="Acidic residues" evidence="10">
    <location>
        <begin position="385"/>
        <end position="395"/>
    </location>
</feature>
<feature type="domain" description="UV-stimulated scaffold protein A C-terminal" evidence="11">
    <location>
        <begin position="638"/>
        <end position="743"/>
    </location>
</feature>
<accession>A0A8W8IQG5</accession>
<dbReference type="InterPro" id="IPR018610">
    <property type="entry name" value="UVSSA"/>
</dbReference>
<dbReference type="InterPro" id="IPR049408">
    <property type="entry name" value="UVSSA_N_a-solenoid_rpt"/>
</dbReference>
<reference evidence="12" key="1">
    <citation type="submission" date="2022-08" db="UniProtKB">
        <authorList>
            <consortium name="EnsemblMetazoa"/>
        </authorList>
    </citation>
    <scope>IDENTIFICATION</scope>
    <source>
        <strain evidence="12">05x7-T-G4-1.051#20</strain>
    </source>
</reference>
<keyword evidence="4" id="KW-0479">Metal-binding</keyword>
<feature type="compositionally biased region" description="Basic residues" evidence="10">
    <location>
        <begin position="785"/>
        <end position="799"/>
    </location>
</feature>
<keyword evidence="5" id="KW-0227">DNA damage</keyword>
<dbReference type="InterPro" id="IPR049431">
    <property type="entry name" value="UVSSA_C"/>
</dbReference>
<evidence type="ECO:0000313" key="12">
    <source>
        <dbReference type="EnsemblMetazoa" id="G15219.1:cds"/>
    </source>
</evidence>
<dbReference type="EnsemblMetazoa" id="G15219.1">
    <property type="protein sequence ID" value="G15219.1:cds"/>
    <property type="gene ID" value="G15219"/>
</dbReference>
<dbReference type="PANTHER" id="PTHR28670:SF1">
    <property type="entry name" value="UV-STIMULATED SCAFFOLD PROTEIN A"/>
    <property type="match status" value="1"/>
</dbReference>
<keyword evidence="8" id="KW-0175">Coiled coil</keyword>
<dbReference type="Pfam" id="PF09740">
    <property type="entry name" value="DUF2043"/>
    <property type="match status" value="1"/>
</dbReference>
<dbReference type="GO" id="GO:0009411">
    <property type="term" value="P:response to UV"/>
    <property type="evidence" value="ECO:0007669"/>
    <property type="project" value="InterPro"/>
</dbReference>
<feature type="region of interest" description="Disordered" evidence="10">
    <location>
        <begin position="288"/>
        <end position="310"/>
    </location>
</feature>
<comment type="similarity">
    <text evidence="2">Belongs to the UVSSA family.</text>
</comment>
<evidence type="ECO:0000256" key="9">
    <source>
        <dbReference type="ARBA" id="ARBA00023204"/>
    </source>
</evidence>
<feature type="compositionally biased region" description="Low complexity" evidence="10">
    <location>
        <begin position="611"/>
        <end position="620"/>
    </location>
</feature>
<evidence type="ECO:0000256" key="3">
    <source>
        <dbReference type="ARBA" id="ARBA00022454"/>
    </source>
</evidence>
<comment type="subcellular location">
    <subcellularLocation>
        <location evidence="1">Chromosome</location>
    </subcellularLocation>
</comment>
<feature type="region of interest" description="Disordered" evidence="10">
    <location>
        <begin position="497"/>
        <end position="566"/>
    </location>
</feature>